<gene>
    <name evidence="1" type="ORF">GCM10009549_02320</name>
</gene>
<name>A0ABN1NC66_9ACTN</name>
<dbReference type="RefSeq" id="WP_344045657.1">
    <property type="nucleotide sequence ID" value="NZ_BAAAHG010000001.1"/>
</dbReference>
<proteinExistence type="predicted"/>
<protein>
    <submittedName>
        <fullName evidence="1">Uncharacterized protein</fullName>
    </submittedName>
</protein>
<evidence type="ECO:0000313" key="1">
    <source>
        <dbReference type="EMBL" id="GAA0901435.1"/>
    </source>
</evidence>
<keyword evidence="2" id="KW-1185">Reference proteome</keyword>
<accession>A0ABN1NC66</accession>
<organism evidence="1 2">
    <name type="scientific">Streptomyces thermoalcalitolerans</name>
    <dbReference type="NCBI Taxonomy" id="65605"/>
    <lineage>
        <taxon>Bacteria</taxon>
        <taxon>Bacillati</taxon>
        <taxon>Actinomycetota</taxon>
        <taxon>Actinomycetes</taxon>
        <taxon>Kitasatosporales</taxon>
        <taxon>Streptomycetaceae</taxon>
        <taxon>Streptomyces</taxon>
    </lineage>
</organism>
<comment type="caution">
    <text evidence="1">The sequence shown here is derived from an EMBL/GenBank/DDBJ whole genome shotgun (WGS) entry which is preliminary data.</text>
</comment>
<sequence length="72" mass="8024">MGPGNGETGAEVADDAIVAGQIILGLKTLRDHLGCSLHEALDVYVARYEVLRRERPADFTKSHEEYWANFYS</sequence>
<dbReference type="Proteomes" id="UP001501005">
    <property type="component" value="Unassembled WGS sequence"/>
</dbReference>
<dbReference type="EMBL" id="BAAAHG010000001">
    <property type="protein sequence ID" value="GAA0901435.1"/>
    <property type="molecule type" value="Genomic_DNA"/>
</dbReference>
<evidence type="ECO:0000313" key="2">
    <source>
        <dbReference type="Proteomes" id="UP001501005"/>
    </source>
</evidence>
<reference evidence="1 2" key="1">
    <citation type="journal article" date="2019" name="Int. J. Syst. Evol. Microbiol.">
        <title>The Global Catalogue of Microorganisms (GCM) 10K type strain sequencing project: providing services to taxonomists for standard genome sequencing and annotation.</title>
        <authorList>
            <consortium name="The Broad Institute Genomics Platform"/>
            <consortium name="The Broad Institute Genome Sequencing Center for Infectious Disease"/>
            <person name="Wu L."/>
            <person name="Ma J."/>
        </authorList>
    </citation>
    <scope>NUCLEOTIDE SEQUENCE [LARGE SCALE GENOMIC DNA]</scope>
    <source>
        <strain evidence="1 2">JCM 10673</strain>
    </source>
</reference>